<dbReference type="Gene3D" id="3.40.1160.10">
    <property type="entry name" value="Acetylglutamate kinase-like"/>
    <property type="match status" value="1"/>
</dbReference>
<feature type="binding site" evidence="9">
    <location>
        <position position="155"/>
    </location>
    <ligand>
        <name>substrate</name>
    </ligand>
</feature>
<feature type="site" description="Transition state stabilizer" evidence="9">
    <location>
        <position position="7"/>
    </location>
</feature>
<comment type="catalytic activity">
    <reaction evidence="8 9">
        <text>N-acetyl-L-glutamate + ATP = N-acetyl-L-glutamyl 5-phosphate + ADP</text>
        <dbReference type="Rhea" id="RHEA:14629"/>
        <dbReference type="ChEBI" id="CHEBI:30616"/>
        <dbReference type="ChEBI" id="CHEBI:44337"/>
        <dbReference type="ChEBI" id="CHEBI:57936"/>
        <dbReference type="ChEBI" id="CHEBI:456216"/>
        <dbReference type="EC" id="2.7.2.8"/>
    </reaction>
</comment>
<dbReference type="Proteomes" id="UP000245728">
    <property type="component" value="Chromosome"/>
</dbReference>
<feature type="binding site" evidence="9">
    <location>
        <begin position="41"/>
        <end position="42"/>
    </location>
    <ligand>
        <name>substrate</name>
    </ligand>
</feature>
<dbReference type="GO" id="GO:0005737">
    <property type="term" value="C:cytoplasm"/>
    <property type="evidence" value="ECO:0007669"/>
    <property type="project" value="UniProtKB-SubCell"/>
</dbReference>
<reference evidence="11 12" key="1">
    <citation type="submission" date="2018-05" db="EMBL/GenBank/DDBJ databases">
        <title>Salinimonas sp. HMF8227 Genome sequencing and assembly.</title>
        <authorList>
            <person name="Kang H."/>
            <person name="Kang J."/>
            <person name="Cha I."/>
            <person name="Kim H."/>
            <person name="Joh K."/>
        </authorList>
    </citation>
    <scope>NUCLEOTIDE SEQUENCE [LARGE SCALE GENOMIC DNA]</scope>
    <source>
        <strain evidence="11 12">HMF8227</strain>
    </source>
</reference>
<dbReference type="Pfam" id="PF00696">
    <property type="entry name" value="AA_kinase"/>
    <property type="match status" value="1"/>
</dbReference>
<dbReference type="EC" id="2.7.2.8" evidence="9"/>
<keyword evidence="3 9" id="KW-0028">Amino-acid biosynthesis</keyword>
<evidence type="ECO:0000256" key="1">
    <source>
        <dbReference type="ARBA" id="ARBA00004828"/>
    </source>
</evidence>
<dbReference type="NCBIfam" id="TIGR00761">
    <property type="entry name" value="argB"/>
    <property type="match status" value="1"/>
</dbReference>
<dbReference type="PIRSF" id="PIRSF000728">
    <property type="entry name" value="NAGK"/>
    <property type="match status" value="1"/>
</dbReference>
<sequence>MTPLVIKVGGALLDAYEQGQALFSAIKKLKAERPVVLVHGGGNLTNDWLARLGFESQKIDGLRVTPPDQLPFVVGALAGTANKLLVSMAHQQGINAVGLSLADGKMVNACLLNAQLGAVGQASAGDPKVLHALLGADVVPVVSSIGLTEQGELCNINADDGAVALAQTLGAELVLLSDVPGVLDGDGQLLVQLTATEISALIEQRVIHGGMSVKVKAALAAANSIGQRVYIAGWQQPQLLTTLADEASVGTCIVPDFVMENQP</sequence>
<accession>A0A2S2E7L3</accession>
<comment type="pathway">
    <text evidence="1 9">Amino-acid biosynthesis; L-arginine biosynthesis; N(2)-acetyl-L-ornithine from L-glutamate: step 2/4.</text>
</comment>
<evidence type="ECO:0000256" key="9">
    <source>
        <dbReference type="HAMAP-Rule" id="MF_00082"/>
    </source>
</evidence>
<dbReference type="PANTHER" id="PTHR23342:SF0">
    <property type="entry name" value="N-ACETYLGLUTAMATE SYNTHASE, MITOCHONDRIAL"/>
    <property type="match status" value="1"/>
</dbReference>
<evidence type="ECO:0000256" key="2">
    <source>
        <dbReference type="ARBA" id="ARBA00022571"/>
    </source>
</evidence>
<feature type="binding site" evidence="9">
    <location>
        <position position="63"/>
    </location>
    <ligand>
        <name>substrate</name>
    </ligand>
</feature>
<dbReference type="RefSeq" id="WP_109340723.1">
    <property type="nucleotide sequence ID" value="NZ_CP029347.1"/>
</dbReference>
<feature type="domain" description="Aspartate/glutamate/uridylate kinase" evidence="10">
    <location>
        <begin position="4"/>
        <end position="232"/>
    </location>
</feature>
<keyword evidence="9" id="KW-0963">Cytoplasm</keyword>
<organism evidence="11 12">
    <name type="scientific">Saliniradius amylolyticus</name>
    <dbReference type="NCBI Taxonomy" id="2183582"/>
    <lineage>
        <taxon>Bacteria</taxon>
        <taxon>Pseudomonadati</taxon>
        <taxon>Pseudomonadota</taxon>
        <taxon>Gammaproteobacteria</taxon>
        <taxon>Alteromonadales</taxon>
        <taxon>Alteromonadaceae</taxon>
        <taxon>Saliniradius</taxon>
    </lineage>
</organism>
<name>A0A2S2E7L3_9ALTE</name>
<dbReference type="SUPFAM" id="SSF53633">
    <property type="entry name" value="Carbamate kinase-like"/>
    <property type="match status" value="1"/>
</dbReference>
<evidence type="ECO:0000256" key="3">
    <source>
        <dbReference type="ARBA" id="ARBA00022605"/>
    </source>
</evidence>
<dbReference type="GO" id="GO:0003991">
    <property type="term" value="F:acetylglutamate kinase activity"/>
    <property type="evidence" value="ECO:0007669"/>
    <property type="project" value="UniProtKB-UniRule"/>
</dbReference>
<dbReference type="InterPro" id="IPR001048">
    <property type="entry name" value="Asp/Glu/Uridylate_kinase"/>
</dbReference>
<dbReference type="InterPro" id="IPR004662">
    <property type="entry name" value="AcgluKinase_fam"/>
</dbReference>
<evidence type="ECO:0000256" key="8">
    <source>
        <dbReference type="ARBA" id="ARBA00048141"/>
    </source>
</evidence>
<dbReference type="EMBL" id="CP029347">
    <property type="protein sequence ID" value="AWL13210.1"/>
    <property type="molecule type" value="Genomic_DNA"/>
</dbReference>
<dbReference type="InterPro" id="IPR037528">
    <property type="entry name" value="ArgB"/>
</dbReference>
<evidence type="ECO:0000259" key="10">
    <source>
        <dbReference type="Pfam" id="PF00696"/>
    </source>
</evidence>
<keyword evidence="7 9" id="KW-0067">ATP-binding</keyword>
<dbReference type="PANTHER" id="PTHR23342">
    <property type="entry name" value="N-ACETYLGLUTAMATE SYNTHASE"/>
    <property type="match status" value="1"/>
</dbReference>
<feature type="site" description="Transition state stabilizer" evidence="9">
    <location>
        <position position="214"/>
    </location>
</feature>
<keyword evidence="4 9" id="KW-0808">Transferase</keyword>
<keyword evidence="5 9" id="KW-0547">Nucleotide-binding</keyword>
<evidence type="ECO:0000313" key="12">
    <source>
        <dbReference type="Proteomes" id="UP000245728"/>
    </source>
</evidence>
<evidence type="ECO:0000313" key="11">
    <source>
        <dbReference type="EMBL" id="AWL13210.1"/>
    </source>
</evidence>
<dbReference type="GO" id="GO:0005524">
    <property type="term" value="F:ATP binding"/>
    <property type="evidence" value="ECO:0007669"/>
    <property type="project" value="UniProtKB-UniRule"/>
</dbReference>
<comment type="function">
    <text evidence="9">Catalyzes the ATP-dependent phosphorylation of N-acetyl-L-glutamate.</text>
</comment>
<dbReference type="InterPro" id="IPR036393">
    <property type="entry name" value="AceGlu_kinase-like_sf"/>
</dbReference>
<proteinExistence type="inferred from homology"/>
<evidence type="ECO:0000256" key="5">
    <source>
        <dbReference type="ARBA" id="ARBA00022741"/>
    </source>
</evidence>
<dbReference type="KEGG" id="salh:HMF8227_02759"/>
<dbReference type="HAMAP" id="MF_00082">
    <property type="entry name" value="ArgB"/>
    <property type="match status" value="1"/>
</dbReference>
<keyword evidence="12" id="KW-1185">Reference proteome</keyword>
<evidence type="ECO:0000256" key="7">
    <source>
        <dbReference type="ARBA" id="ARBA00022840"/>
    </source>
</evidence>
<comment type="similarity">
    <text evidence="9">Belongs to the acetylglutamate kinase family. ArgB subfamily.</text>
</comment>
<keyword evidence="6 9" id="KW-0418">Kinase</keyword>
<keyword evidence="2 9" id="KW-0055">Arginine biosynthesis</keyword>
<protein>
    <recommendedName>
        <fullName evidence="9">Acetylglutamate kinase</fullName>
        <ecNumber evidence="9">2.7.2.8</ecNumber>
    </recommendedName>
    <alternativeName>
        <fullName evidence="9">N-acetyl-L-glutamate 5-phosphotransferase</fullName>
    </alternativeName>
    <alternativeName>
        <fullName evidence="9">NAG kinase</fullName>
        <shortName evidence="9">NAGK</shortName>
    </alternativeName>
</protein>
<dbReference type="GO" id="GO:0042450">
    <property type="term" value="P:L-arginine biosynthetic process via ornithine"/>
    <property type="evidence" value="ECO:0007669"/>
    <property type="project" value="UniProtKB-UniRule"/>
</dbReference>
<dbReference type="OrthoDB" id="5915023at2"/>
<dbReference type="AlphaFoldDB" id="A0A2S2E7L3"/>
<evidence type="ECO:0000256" key="6">
    <source>
        <dbReference type="ARBA" id="ARBA00022777"/>
    </source>
</evidence>
<dbReference type="UniPathway" id="UPA00068">
    <property type="reaction ID" value="UER00107"/>
</dbReference>
<evidence type="ECO:0000256" key="4">
    <source>
        <dbReference type="ARBA" id="ARBA00022679"/>
    </source>
</evidence>
<gene>
    <name evidence="9 11" type="primary">argB</name>
    <name evidence="11" type="ORF">HMF8227_02759</name>
</gene>
<comment type="subcellular location">
    <subcellularLocation>
        <location evidence="9">Cytoplasm</location>
    </subcellularLocation>
</comment>